<proteinExistence type="predicted"/>
<dbReference type="AlphaFoldDB" id="A0A3N7G8X8"/>
<organism evidence="2">
    <name type="scientific">Populus trichocarpa</name>
    <name type="common">Western balsam poplar</name>
    <name type="synonym">Populus balsamifera subsp. trichocarpa</name>
    <dbReference type="NCBI Taxonomy" id="3694"/>
    <lineage>
        <taxon>Eukaryota</taxon>
        <taxon>Viridiplantae</taxon>
        <taxon>Streptophyta</taxon>
        <taxon>Embryophyta</taxon>
        <taxon>Tracheophyta</taxon>
        <taxon>Spermatophyta</taxon>
        <taxon>Magnoliopsida</taxon>
        <taxon>eudicotyledons</taxon>
        <taxon>Gunneridae</taxon>
        <taxon>Pentapetalae</taxon>
        <taxon>rosids</taxon>
        <taxon>fabids</taxon>
        <taxon>Malpighiales</taxon>
        <taxon>Salicaceae</taxon>
        <taxon>Saliceae</taxon>
        <taxon>Populus</taxon>
    </lineage>
</organism>
<gene>
    <name evidence="2" type="ORF">POPTR_T147401</name>
</gene>
<reference evidence="2" key="1">
    <citation type="journal article" date="2006" name="Science">
        <title>The genome of black cottonwood, Populus trichocarpa (Torr. &amp; Gray).</title>
        <authorList>
            <person name="Tuskan G.A."/>
            <person name="Difazio S."/>
            <person name="Jansson S."/>
            <person name="Bohlmann J."/>
            <person name="Grigoriev I."/>
            <person name="Hellsten U."/>
            <person name="Putnam N."/>
            <person name="Ralph S."/>
            <person name="Rombauts S."/>
            <person name="Salamov A."/>
            <person name="Schein J."/>
            <person name="Sterck L."/>
            <person name="Aerts A."/>
            <person name="Bhalerao R.R."/>
            <person name="Bhalerao R.P."/>
            <person name="Blaudez D."/>
            <person name="Boerjan W."/>
            <person name="Brun A."/>
            <person name="Brunner A."/>
            <person name="Busov V."/>
            <person name="Campbell M."/>
            <person name="Carlson J."/>
            <person name="Chalot M."/>
            <person name="Chapman J."/>
            <person name="Chen G.L."/>
            <person name="Cooper D."/>
            <person name="Coutinho P.M."/>
            <person name="Couturier J."/>
            <person name="Covert S."/>
            <person name="Cronk Q."/>
            <person name="Cunningham R."/>
            <person name="Davis J."/>
            <person name="Degroeve S."/>
            <person name="Dejardin A."/>
            <person name="Depamphilis C."/>
            <person name="Detter J."/>
            <person name="Dirks B."/>
            <person name="Dubchak I."/>
            <person name="Duplessis S."/>
            <person name="Ehlting J."/>
            <person name="Ellis B."/>
            <person name="Gendler K."/>
            <person name="Goodstein D."/>
            <person name="Gribskov M."/>
            <person name="Grimwood J."/>
            <person name="Groover A."/>
            <person name="Gunter L."/>
            <person name="Hamberger B."/>
            <person name="Heinze B."/>
            <person name="Helariutta Y."/>
            <person name="Henrissat B."/>
            <person name="Holligan D."/>
            <person name="Holt R."/>
            <person name="Huang W."/>
            <person name="Islam-Faridi N."/>
            <person name="Jones S."/>
            <person name="Jones-Rhoades M."/>
            <person name="Jorgensen R."/>
            <person name="Joshi C."/>
            <person name="Kangasjarvi J."/>
            <person name="Karlsson J."/>
            <person name="Kelleher C."/>
            <person name="Kirkpatrick R."/>
            <person name="Kirst M."/>
            <person name="Kohler A."/>
            <person name="Kalluri U."/>
            <person name="Larimer F."/>
            <person name="Leebens-Mack J."/>
            <person name="Leple J.C."/>
            <person name="Locascio P."/>
            <person name="Lou Y."/>
            <person name="Lucas S."/>
            <person name="Martin F."/>
            <person name="Montanini B."/>
            <person name="Napoli C."/>
            <person name="Nelson D.R."/>
            <person name="Nelson C."/>
            <person name="Nieminen K."/>
            <person name="Nilsson O."/>
            <person name="Pereda V."/>
            <person name="Peter G."/>
            <person name="Philippe R."/>
            <person name="Pilate G."/>
            <person name="Poliakov A."/>
            <person name="Razumovskaya J."/>
            <person name="Richardson P."/>
            <person name="Rinaldi C."/>
            <person name="Ritland K."/>
            <person name="Rouze P."/>
            <person name="Ryaboy D."/>
            <person name="Schmutz J."/>
            <person name="Schrader J."/>
            <person name="Segerman B."/>
            <person name="Shin H."/>
            <person name="Siddiqui A."/>
            <person name="Sterky F."/>
            <person name="Terry A."/>
            <person name="Tsai C.J."/>
            <person name="Uberbacher E."/>
            <person name="Unneberg P."/>
            <person name="Vahala J."/>
            <person name="Wall K."/>
            <person name="Wessler S."/>
            <person name="Yang G."/>
            <person name="Yin T."/>
            <person name="Douglas C."/>
            <person name="Marra M."/>
            <person name="Sandberg G."/>
            <person name="Van de Peer Y."/>
            <person name="Rokhsar D."/>
        </authorList>
    </citation>
    <scope>NUCLEOTIDE SEQUENCE [LARGE SCALE GENOMIC DNA]</scope>
    <source>
        <strain evidence="2">Nisqually-1</strain>
    </source>
</reference>
<evidence type="ECO:0000313" key="2">
    <source>
        <dbReference type="EMBL" id="RQO95161.1"/>
    </source>
</evidence>
<evidence type="ECO:0000256" key="1">
    <source>
        <dbReference type="SAM" id="MobiDB-lite"/>
    </source>
</evidence>
<feature type="region of interest" description="Disordered" evidence="1">
    <location>
        <begin position="1"/>
        <end position="20"/>
    </location>
</feature>
<name>A0A3N7G8X8_POPTR</name>
<dbReference type="EMBL" id="KZ623540">
    <property type="protein sequence ID" value="RQO95161.1"/>
    <property type="molecule type" value="Genomic_DNA"/>
</dbReference>
<sequence>MSFQQPPNRTNHKAIHGPTSDLFTAEKERKVLAEDENTPHSLNSRSNGCVSNGDAHRWSLWEDSVPSGGKHAGPFQPLFYYGSCGGVPLDCNLTGLSVTTNYLFHITRSLMNSVSWLRKWLLLQCPCEKNFSQKEIHSGGHLDDMEADWSKPIVSMRYLGNSLFYHFLQRFQPK</sequence>
<dbReference type="InParanoid" id="A0A3N7G8X8"/>
<reference evidence="2" key="2">
    <citation type="submission" date="2017-07" db="EMBL/GenBank/DDBJ databases">
        <title>WGS assembly of Populus trichocarpa.</title>
        <authorList>
            <person name="Tuskan G."/>
            <person name="Difazio S."/>
            <person name="Jansson S."/>
            <person name="Bohlmann J."/>
            <person name="Grigoriev I."/>
            <person name="Hellsten U."/>
            <person name="Putnam N."/>
            <person name="Ralph S."/>
            <person name="Rombauts S."/>
            <person name="Salamov A."/>
            <person name="Schein J."/>
            <person name="Sterck L."/>
            <person name="Aerts A."/>
            <person name="Bhalerao R."/>
            <person name="Bhalerao R."/>
            <person name="Blaudez D."/>
            <person name="Boerjan W."/>
            <person name="Brun A."/>
            <person name="Brunner A."/>
            <person name="Busov V."/>
            <person name="Campbell M."/>
            <person name="Carlson J."/>
            <person name="Chalot M."/>
            <person name="Chapman J."/>
            <person name="Chen G."/>
            <person name="Cooper D."/>
            <person name="Coutinho P."/>
            <person name="Couturier J."/>
            <person name="Covert S."/>
            <person name="Cronk Q."/>
            <person name="Cunningham R."/>
            <person name="Davis J."/>
            <person name="Degroeve S."/>
            <person name="Dejardin A."/>
            <person name="Depamphilis C."/>
            <person name="Detter J."/>
            <person name="Dirks B."/>
            <person name="Dubchak I."/>
            <person name="Duplessis S."/>
            <person name="Ehlting J."/>
            <person name="Ellis B."/>
            <person name="Gendler K."/>
            <person name="Goodstein D."/>
            <person name="Gribskov M."/>
            <person name="Grimwood J."/>
            <person name="Groover A."/>
            <person name="Gunter L."/>
            <person name="Hamberger B."/>
            <person name="Heinze B."/>
            <person name="Helariutta Y."/>
            <person name="Henrissat B."/>
            <person name="Holligan D."/>
            <person name="Holt R."/>
            <person name="Huang W."/>
            <person name="Islam-Faridi N."/>
            <person name="Jones S."/>
            <person name="Jones-Rhoades M."/>
            <person name="Jorgensen R."/>
            <person name="Joshi C."/>
            <person name="Kangasjarvi J."/>
            <person name="Karlsson J."/>
            <person name="Kelleher C."/>
            <person name="Kirkpatrick R."/>
            <person name="Kirst M."/>
            <person name="Kohler A."/>
            <person name="Kalluri U."/>
            <person name="Larimer F."/>
            <person name="Leebens-Mack J."/>
            <person name="Leple J."/>
            <person name="Locascio P."/>
            <person name="Lou Y."/>
            <person name="Lucas S."/>
            <person name="Martin F."/>
            <person name="Montanini B."/>
            <person name="Napoli C."/>
            <person name="Nelson D."/>
            <person name="Nelson C."/>
            <person name="Nieminen K."/>
            <person name="Nilsson O."/>
            <person name="Pereda V."/>
            <person name="Peter G."/>
            <person name="Philippe R."/>
            <person name="Pilate G."/>
            <person name="Poliakov A."/>
            <person name="Razumovskaya J."/>
            <person name="Richardson P."/>
            <person name="Rinaldi C."/>
            <person name="Ritland K."/>
            <person name="Rouze P."/>
            <person name="Ryaboy D."/>
            <person name="Schmutz J."/>
            <person name="Schrader J."/>
            <person name="Segerman B."/>
            <person name="Shin H."/>
            <person name="Siddiqui A."/>
            <person name="Sterky F."/>
            <person name="Terry A."/>
            <person name="Tsai C."/>
            <person name="Uberbacher E."/>
            <person name="Unneberg P."/>
            <person name="Vahala J."/>
            <person name="Wall K."/>
            <person name="Wessler S."/>
            <person name="Yang G."/>
            <person name="Yin T."/>
            <person name="Douglas C."/>
            <person name="Marra M."/>
            <person name="Sandberg G."/>
            <person name="Van De Peer Y."/>
            <person name="Rokhsar D."/>
        </authorList>
    </citation>
    <scope>NUCLEOTIDE SEQUENCE</scope>
    <source>
        <strain evidence="2">Nisqually-1</strain>
    </source>
</reference>
<dbReference type="STRING" id="3694.A0A3N7G8X8"/>
<accession>A0A3N7G8X8</accession>
<protein>
    <submittedName>
        <fullName evidence="2">Uncharacterized protein</fullName>
    </submittedName>
</protein>